<gene>
    <name evidence="2" type="ORF">g.30909</name>
</gene>
<dbReference type="EMBL" id="GEBQ01018696">
    <property type="protein sequence ID" value="JAT21281.1"/>
    <property type="molecule type" value="Transcribed_RNA"/>
</dbReference>
<sequence length="320" mass="36580">TIQWTPSSLGRGRVLYVVQERKHAGLQLIPKQFDSWRTRSRKRKNRHLLTSLIPGHWYQVRVAAVNINGSRGYSRPSQPFTLGMEPNKPEEPYNLTVSRQGWVDGRLSAELHWRRPISELPLHHYKVFWSHCVKLDQQEHLPSNPCKPKSVIVKHKSVPYKNTNFILKDLEPFSLYFIQVQAITIPYGPKKLSSEKAAVFIDTNILQNASYNWGAQPQNVVKGLRVLSFHRTTVDNLEARLVWSASPARFLVTWAPHASCTSVKNNPTYKATTEALQYSIDHLVFNCKYEVTVNALSHSKSTKITFTTPLCPQVSSKLPC</sequence>
<dbReference type="InterPro" id="IPR013783">
    <property type="entry name" value="Ig-like_fold"/>
</dbReference>
<name>A0A1B6LCA2_9HEMI</name>
<organism evidence="2">
    <name type="scientific">Graphocephala atropunctata</name>
    <dbReference type="NCBI Taxonomy" id="36148"/>
    <lineage>
        <taxon>Eukaryota</taxon>
        <taxon>Metazoa</taxon>
        <taxon>Ecdysozoa</taxon>
        <taxon>Arthropoda</taxon>
        <taxon>Hexapoda</taxon>
        <taxon>Insecta</taxon>
        <taxon>Pterygota</taxon>
        <taxon>Neoptera</taxon>
        <taxon>Paraneoptera</taxon>
        <taxon>Hemiptera</taxon>
        <taxon>Auchenorrhyncha</taxon>
        <taxon>Membracoidea</taxon>
        <taxon>Cicadellidae</taxon>
        <taxon>Cicadellinae</taxon>
        <taxon>Cicadellini</taxon>
        <taxon>Graphocephala</taxon>
    </lineage>
</organism>
<evidence type="ECO:0000259" key="1">
    <source>
        <dbReference type="PROSITE" id="PS50853"/>
    </source>
</evidence>
<dbReference type="PANTHER" id="PTHR14131:SF5">
    <property type="entry name" value="ANOSMIN-1"/>
    <property type="match status" value="1"/>
</dbReference>
<protein>
    <recommendedName>
        <fullName evidence="1">Fibronectin type-III domain-containing protein</fullName>
    </recommendedName>
</protein>
<accession>A0A1B6LCA2</accession>
<dbReference type="InterPro" id="IPR042447">
    <property type="entry name" value="Anosmin-1"/>
</dbReference>
<dbReference type="Pfam" id="PF00041">
    <property type="entry name" value="fn3"/>
    <property type="match status" value="1"/>
</dbReference>
<dbReference type="InterPro" id="IPR036116">
    <property type="entry name" value="FN3_sf"/>
</dbReference>
<dbReference type="PANTHER" id="PTHR14131">
    <property type="entry name" value="ANOSMIN"/>
    <property type="match status" value="1"/>
</dbReference>
<reference evidence="2" key="1">
    <citation type="submission" date="2015-11" db="EMBL/GenBank/DDBJ databases">
        <title>De novo transcriptome assembly of four potential Pierce s Disease insect vectors from Arizona vineyards.</title>
        <authorList>
            <person name="Tassone E.E."/>
        </authorList>
    </citation>
    <scope>NUCLEOTIDE SEQUENCE</scope>
</reference>
<dbReference type="AlphaFoldDB" id="A0A1B6LCA2"/>
<feature type="non-terminal residue" evidence="2">
    <location>
        <position position="1"/>
    </location>
</feature>
<dbReference type="SUPFAM" id="SSF49265">
    <property type="entry name" value="Fibronectin type III"/>
    <property type="match status" value="1"/>
</dbReference>
<dbReference type="GO" id="GO:0009986">
    <property type="term" value="C:cell surface"/>
    <property type="evidence" value="ECO:0007669"/>
    <property type="project" value="TreeGrafter"/>
</dbReference>
<proteinExistence type="predicted"/>
<dbReference type="GO" id="GO:0030182">
    <property type="term" value="P:neuron differentiation"/>
    <property type="evidence" value="ECO:0007669"/>
    <property type="project" value="TreeGrafter"/>
</dbReference>
<dbReference type="CDD" id="cd00063">
    <property type="entry name" value="FN3"/>
    <property type="match status" value="2"/>
</dbReference>
<dbReference type="SMART" id="SM00060">
    <property type="entry name" value="FN3"/>
    <property type="match status" value="3"/>
</dbReference>
<feature type="domain" description="Fibronectin type-III" evidence="1">
    <location>
        <begin position="1"/>
        <end position="87"/>
    </location>
</feature>
<evidence type="ECO:0000313" key="2">
    <source>
        <dbReference type="EMBL" id="JAT21281.1"/>
    </source>
</evidence>
<dbReference type="InterPro" id="IPR003961">
    <property type="entry name" value="FN3_dom"/>
</dbReference>
<dbReference type="Gene3D" id="2.60.40.10">
    <property type="entry name" value="Immunoglobulins"/>
    <property type="match status" value="2"/>
</dbReference>
<dbReference type="PROSITE" id="PS50853">
    <property type="entry name" value="FN3"/>
    <property type="match status" value="1"/>
</dbReference>